<dbReference type="Proteomes" id="UP001501231">
    <property type="component" value="Unassembled WGS sequence"/>
</dbReference>
<evidence type="ECO:0008006" key="4">
    <source>
        <dbReference type="Google" id="ProtNLM"/>
    </source>
</evidence>
<evidence type="ECO:0000256" key="1">
    <source>
        <dbReference type="SAM" id="MobiDB-lite"/>
    </source>
</evidence>
<feature type="region of interest" description="Disordered" evidence="1">
    <location>
        <begin position="1"/>
        <end position="22"/>
    </location>
</feature>
<comment type="caution">
    <text evidence="2">The sequence shown here is derived from an EMBL/GenBank/DDBJ whole genome shotgun (WGS) entry which is preliminary data.</text>
</comment>
<accession>A0ABN3IKW9</accession>
<dbReference type="EMBL" id="BAAARW010000004">
    <property type="protein sequence ID" value="GAA2406104.1"/>
    <property type="molecule type" value="Genomic_DNA"/>
</dbReference>
<reference evidence="2 3" key="1">
    <citation type="journal article" date="2019" name="Int. J. Syst. Evol. Microbiol.">
        <title>The Global Catalogue of Microorganisms (GCM) 10K type strain sequencing project: providing services to taxonomists for standard genome sequencing and annotation.</title>
        <authorList>
            <consortium name="The Broad Institute Genomics Platform"/>
            <consortium name="The Broad Institute Genome Sequencing Center for Infectious Disease"/>
            <person name="Wu L."/>
            <person name="Ma J."/>
        </authorList>
    </citation>
    <scope>NUCLEOTIDE SEQUENCE [LARGE SCALE GENOMIC DNA]</scope>
    <source>
        <strain evidence="2 3">JCM 3325</strain>
    </source>
</reference>
<feature type="region of interest" description="Disordered" evidence="1">
    <location>
        <begin position="293"/>
        <end position="333"/>
    </location>
</feature>
<feature type="compositionally biased region" description="Basic and acidic residues" evidence="1">
    <location>
        <begin position="324"/>
        <end position="333"/>
    </location>
</feature>
<name>A0ABN3IKW9_9ACTN</name>
<proteinExistence type="predicted"/>
<evidence type="ECO:0000313" key="2">
    <source>
        <dbReference type="EMBL" id="GAA2406104.1"/>
    </source>
</evidence>
<sequence length="333" mass="35945">MNTTPSDPGPESSGPNRPTPSAARQLLPLTVWLCSDTGSSTEAPTTQDPAGPSRTCPRHCNAVGRELAWHLIRTCSSDGELVVEAFATNENTLAAAAVSGRRGMACVPYFPLARHIGTRLRDTLAAPEMARVAMRPFRPDQMHRGMADQLGAVSLIIAAPPAYKVGGRRPEVTATGHCPACRADLWRLSKQQLSTFLNASWRVLRPGGHLAVITTARYQDDGRLIDPAPQIIRDARTAGLRYSQHIIAVRVPVDGDSLLVQVTPTSFGQLRDVRSRAMPPAARVHADISLFSKPAMSAGSRKLKGRRDEPKGQVPPLPPSDPWVRGEGERSDS</sequence>
<evidence type="ECO:0000313" key="3">
    <source>
        <dbReference type="Proteomes" id="UP001501231"/>
    </source>
</evidence>
<keyword evidence="3" id="KW-1185">Reference proteome</keyword>
<gene>
    <name evidence="2" type="ORF">GCM10010191_12620</name>
</gene>
<organism evidence="2 3">
    <name type="scientific">Actinomadura vinacea</name>
    <dbReference type="NCBI Taxonomy" id="115336"/>
    <lineage>
        <taxon>Bacteria</taxon>
        <taxon>Bacillati</taxon>
        <taxon>Actinomycetota</taxon>
        <taxon>Actinomycetes</taxon>
        <taxon>Streptosporangiales</taxon>
        <taxon>Thermomonosporaceae</taxon>
        <taxon>Actinomadura</taxon>
    </lineage>
</organism>
<protein>
    <recommendedName>
        <fullName evidence="4">DNA methylase N-4/N-6 domain-containing protein</fullName>
    </recommendedName>
</protein>
<dbReference type="SUPFAM" id="SSF53335">
    <property type="entry name" value="S-adenosyl-L-methionine-dependent methyltransferases"/>
    <property type="match status" value="1"/>
</dbReference>
<dbReference type="InterPro" id="IPR029063">
    <property type="entry name" value="SAM-dependent_MTases_sf"/>
</dbReference>